<keyword evidence="4 6" id="KW-1133">Transmembrane helix</keyword>
<dbReference type="EMBL" id="CP001843">
    <property type="protein sequence ID" value="AEF84760.1"/>
    <property type="molecule type" value="Genomic_DNA"/>
</dbReference>
<dbReference type="HOGENOM" id="CLU_028880_1_0_12"/>
<sequence>MAAKAQEQSPNRLKKAQDFGVQYAIYLVFVVLILVIAVKEPAFLSLNNFRNILTMSATRIIIAMGMGAILITGGVDLSAGRQVGLAAVLSASMLQNLDYPRRMYPDMPILPLLIPILVAMLACGIFGFLNGFFIAKLKLPAFIATLGSMVAVYGVNSLYFDRPPYGAQPIGGLDRRFSTLGSGYIGVNGLYSIPYIVIIAVVITLITYVLFNKTTYGKNIYAIGGNAEAAKVSGVNVNRTLILVYTIAGVLFGLGGTLEAARTGGATNNYGNGYELDAIAACVVGGVSNLGGIGTVPGIVIGVLIFSVINYGLTFINMSPYWQQIVKGAIIIAAVALDIRKYLKKR</sequence>
<dbReference type="CDD" id="cd06579">
    <property type="entry name" value="TM_PBP1_transp_AraH_like"/>
    <property type="match status" value="1"/>
</dbReference>
<proteinExistence type="predicted"/>
<dbReference type="eggNOG" id="COG4211">
    <property type="taxonomic scope" value="Bacteria"/>
</dbReference>
<feature type="transmembrane region" description="Helical" evidence="6">
    <location>
        <begin position="141"/>
        <end position="160"/>
    </location>
</feature>
<feature type="transmembrane region" description="Helical" evidence="6">
    <location>
        <begin position="20"/>
        <end position="39"/>
    </location>
</feature>
<evidence type="ECO:0000256" key="4">
    <source>
        <dbReference type="ARBA" id="ARBA00022989"/>
    </source>
</evidence>
<reference evidence="8" key="1">
    <citation type="submission" date="2009-12" db="EMBL/GenBank/DDBJ databases">
        <title>Complete sequence of Treponema primitia strain ZAS-2.</title>
        <authorList>
            <person name="Tetu S.G."/>
            <person name="Matson E."/>
            <person name="Ren Q."/>
            <person name="Seshadri R."/>
            <person name="Elbourne L."/>
            <person name="Hassan K.A."/>
            <person name="Durkin A."/>
            <person name="Radune D."/>
            <person name="Mohamoud Y."/>
            <person name="Shay R."/>
            <person name="Jin S."/>
            <person name="Zhang X."/>
            <person name="Lucey K."/>
            <person name="Ballor N.R."/>
            <person name="Ottesen E."/>
            <person name="Rosenthal R."/>
            <person name="Allen A."/>
            <person name="Leadbetter J.R."/>
            <person name="Paulsen I.T."/>
        </authorList>
    </citation>
    <scope>NUCLEOTIDE SEQUENCE [LARGE SCALE GENOMIC DNA]</scope>
    <source>
        <strain evidence="8">ATCC BAA-887 / DSM 12427 / ZAS-2</strain>
    </source>
</reference>
<evidence type="ECO:0000256" key="6">
    <source>
        <dbReference type="SAM" id="Phobius"/>
    </source>
</evidence>
<feature type="transmembrane region" description="Helical" evidence="6">
    <location>
        <begin position="181"/>
        <end position="211"/>
    </location>
</feature>
<dbReference type="STRING" id="545694.TREPR_0727"/>
<protein>
    <submittedName>
        <fullName evidence="7">Galactoside transport system permease protein MglC</fullName>
    </submittedName>
</protein>
<dbReference type="Pfam" id="PF02653">
    <property type="entry name" value="BPD_transp_2"/>
    <property type="match status" value="1"/>
</dbReference>
<evidence type="ECO:0000313" key="8">
    <source>
        <dbReference type="Proteomes" id="UP000009223"/>
    </source>
</evidence>
<evidence type="ECO:0000313" key="7">
    <source>
        <dbReference type="EMBL" id="AEF84760.1"/>
    </source>
</evidence>
<name>F5YJF9_TREPZ</name>
<feature type="transmembrane region" description="Helical" evidence="6">
    <location>
        <begin position="240"/>
        <end position="258"/>
    </location>
</feature>
<keyword evidence="5 6" id="KW-0472">Membrane</keyword>
<organism evidence="7 8">
    <name type="scientific">Treponema primitia (strain ATCC BAA-887 / DSM 12427 / ZAS-2)</name>
    <dbReference type="NCBI Taxonomy" id="545694"/>
    <lineage>
        <taxon>Bacteria</taxon>
        <taxon>Pseudomonadati</taxon>
        <taxon>Spirochaetota</taxon>
        <taxon>Spirochaetia</taxon>
        <taxon>Spirochaetales</taxon>
        <taxon>Treponemataceae</taxon>
        <taxon>Treponema</taxon>
    </lineage>
</organism>
<reference evidence="7 8" key="2">
    <citation type="journal article" date="2011" name="ISME J.">
        <title>RNA-seq reveals cooperative metabolic interactions between two termite-gut spirochete species in co-culture.</title>
        <authorList>
            <person name="Rosenthal A.Z."/>
            <person name="Matson E.G."/>
            <person name="Eldar A."/>
            <person name="Leadbetter J.R."/>
        </authorList>
    </citation>
    <scope>NUCLEOTIDE SEQUENCE [LARGE SCALE GENOMIC DNA]</scope>
    <source>
        <strain evidence="8">ATCC BAA-887 / DSM 12427 / ZAS-2</strain>
    </source>
</reference>
<evidence type="ECO:0000256" key="3">
    <source>
        <dbReference type="ARBA" id="ARBA00022692"/>
    </source>
</evidence>
<dbReference type="GO" id="GO:0005886">
    <property type="term" value="C:plasma membrane"/>
    <property type="evidence" value="ECO:0007669"/>
    <property type="project" value="UniProtKB-SubCell"/>
</dbReference>
<dbReference type="GO" id="GO:0022857">
    <property type="term" value="F:transmembrane transporter activity"/>
    <property type="evidence" value="ECO:0007669"/>
    <property type="project" value="InterPro"/>
</dbReference>
<evidence type="ECO:0000256" key="1">
    <source>
        <dbReference type="ARBA" id="ARBA00004651"/>
    </source>
</evidence>
<accession>F5YJF9</accession>
<keyword evidence="8" id="KW-1185">Reference proteome</keyword>
<dbReference type="Proteomes" id="UP000009223">
    <property type="component" value="Chromosome"/>
</dbReference>
<dbReference type="OrthoDB" id="368246at2"/>
<comment type="subcellular location">
    <subcellularLocation>
        <location evidence="1">Cell membrane</location>
        <topology evidence="1">Multi-pass membrane protein</topology>
    </subcellularLocation>
</comment>
<feature type="transmembrane region" description="Helical" evidence="6">
    <location>
        <begin position="279"/>
        <end position="309"/>
    </location>
</feature>
<keyword evidence="3 6" id="KW-0812">Transmembrane</keyword>
<evidence type="ECO:0000256" key="2">
    <source>
        <dbReference type="ARBA" id="ARBA00022475"/>
    </source>
</evidence>
<dbReference type="PANTHER" id="PTHR32196">
    <property type="entry name" value="ABC TRANSPORTER PERMEASE PROTEIN YPHD-RELATED-RELATED"/>
    <property type="match status" value="1"/>
</dbReference>
<gene>
    <name evidence="7" type="ordered locus">TREPR_0727</name>
</gene>
<dbReference type="PANTHER" id="PTHR32196:SF18">
    <property type="entry name" value="GALACTOSE_METHYL GALACTOSIDE IMPORT PERMEASE PROTEIN MGLC"/>
    <property type="match status" value="1"/>
</dbReference>
<feature type="transmembrane region" description="Helical" evidence="6">
    <location>
        <begin position="51"/>
        <end position="73"/>
    </location>
</feature>
<evidence type="ECO:0000256" key="5">
    <source>
        <dbReference type="ARBA" id="ARBA00023136"/>
    </source>
</evidence>
<dbReference type="RefSeq" id="WP_015709306.1">
    <property type="nucleotide sequence ID" value="NC_015578.1"/>
</dbReference>
<feature type="transmembrane region" description="Helical" evidence="6">
    <location>
        <begin position="109"/>
        <end position="135"/>
    </location>
</feature>
<keyword evidence="2" id="KW-1003">Cell membrane</keyword>
<dbReference type="AlphaFoldDB" id="F5YJF9"/>
<dbReference type="NCBIfam" id="NF007014">
    <property type="entry name" value="PRK09478.1"/>
    <property type="match status" value="1"/>
</dbReference>
<dbReference type="KEGG" id="tpi:TREPR_0727"/>
<dbReference type="InterPro" id="IPR001851">
    <property type="entry name" value="ABC_transp_permease"/>
</dbReference>